<evidence type="ECO:0000313" key="1">
    <source>
        <dbReference type="EMBL" id="SES06228.1"/>
    </source>
</evidence>
<keyword evidence="2" id="KW-1185">Reference proteome</keyword>
<accession>A0A1H9UAF9</accession>
<sequence length="134" mass="14734">MNHEDKFFCIRLKFYFFACMKMKCLCGSFQMNIALVNILAGIGSSVYSSVSSGTDLLITLKNAGISGAMQLFFSGLHTGLYGGFTDLDSIGKIWIELHKYACDIGGSTVFGDLIINSVNQKHKNSNSKNNIEKK</sequence>
<protein>
    <submittedName>
        <fullName evidence="1">Uncharacterized protein</fullName>
    </submittedName>
</protein>
<name>A0A1H9UAF9_9FIRM</name>
<dbReference type="Proteomes" id="UP000182471">
    <property type="component" value="Unassembled WGS sequence"/>
</dbReference>
<evidence type="ECO:0000313" key="2">
    <source>
        <dbReference type="Proteomes" id="UP000182471"/>
    </source>
</evidence>
<dbReference type="EMBL" id="FOGW01000025">
    <property type="protein sequence ID" value="SES06228.1"/>
    <property type="molecule type" value="Genomic_DNA"/>
</dbReference>
<reference evidence="2" key="1">
    <citation type="submission" date="2016-10" db="EMBL/GenBank/DDBJ databases">
        <authorList>
            <person name="Varghese N."/>
            <person name="Submissions S."/>
        </authorList>
    </citation>
    <scope>NUCLEOTIDE SEQUENCE [LARGE SCALE GENOMIC DNA]</scope>
    <source>
        <strain evidence="2">S1b</strain>
    </source>
</reference>
<proteinExistence type="predicted"/>
<dbReference type="AlphaFoldDB" id="A0A1H9UAF9"/>
<organism evidence="1 2">
    <name type="scientific">Lachnobacterium bovis</name>
    <dbReference type="NCBI Taxonomy" id="140626"/>
    <lineage>
        <taxon>Bacteria</taxon>
        <taxon>Bacillati</taxon>
        <taxon>Bacillota</taxon>
        <taxon>Clostridia</taxon>
        <taxon>Lachnospirales</taxon>
        <taxon>Lachnospiraceae</taxon>
        <taxon>Lachnobacterium</taxon>
    </lineage>
</organism>
<gene>
    <name evidence="1" type="ORF">SAMN02910429_02008</name>
</gene>